<dbReference type="InterPro" id="IPR035906">
    <property type="entry name" value="MetI-like_sf"/>
</dbReference>
<gene>
    <name evidence="10" type="primary">ssuC_3</name>
    <name evidence="10" type="ORF">I598_2300</name>
</gene>
<keyword evidence="5 7" id="KW-1133">Transmembrane helix</keyword>
<dbReference type="Pfam" id="PF00528">
    <property type="entry name" value="BPD_transp_1"/>
    <property type="match status" value="1"/>
</dbReference>
<feature type="transmembrane region" description="Helical" evidence="7">
    <location>
        <begin position="251"/>
        <end position="271"/>
    </location>
</feature>
<name>A0A161IMJ3_9MICO</name>
<evidence type="ECO:0000313" key="10">
    <source>
        <dbReference type="EMBL" id="ANC31840.1"/>
    </source>
</evidence>
<evidence type="ECO:0000256" key="2">
    <source>
        <dbReference type="ARBA" id="ARBA00022448"/>
    </source>
</evidence>
<evidence type="ECO:0000256" key="6">
    <source>
        <dbReference type="ARBA" id="ARBA00023136"/>
    </source>
</evidence>
<reference evidence="10 11" key="1">
    <citation type="submission" date="2016-01" db="EMBL/GenBank/DDBJ databases">
        <title>Complete genome sequence of a soil Actinobacterium, Isoptericola dokdonensis DS-3.</title>
        <authorList>
            <person name="Kwon S.-K."/>
            <person name="Kim J.F."/>
        </authorList>
    </citation>
    <scope>NUCLEOTIDE SEQUENCE [LARGE SCALE GENOMIC DNA]</scope>
    <source>
        <strain evidence="10 11">DS-3</strain>
    </source>
</reference>
<dbReference type="SUPFAM" id="SSF161098">
    <property type="entry name" value="MetI-like"/>
    <property type="match status" value="1"/>
</dbReference>
<dbReference type="PATRIC" id="fig|1300344.3.peg.2308"/>
<feature type="region of interest" description="Disordered" evidence="8">
    <location>
        <begin position="1"/>
        <end position="50"/>
    </location>
</feature>
<feature type="compositionally biased region" description="Pro residues" evidence="8">
    <location>
        <begin position="24"/>
        <end position="42"/>
    </location>
</feature>
<sequence length="320" mass="33369">MTSAGTSTRTEDVTTGTGTGTGVPPAPGTPPAPGEVPAPSDPPGGRARGGAGRHLTGWLWALPVPVVVVALWYLGATQGWTFPGGIRMGELPTPGEVLARLVDLVGLGSIDDSYSGRLWQHAWASLVRALWGFLLAAVLAIPLGVLMGRSARLSRMLEPTLNVVRPIPVTAWAPLALIMIGIGDNQAIFLVFLAAFFPVLVNTVTAVQQVPPRLLEASAMLGAPRWRRLTTVVVPAAVPGIVSGLRVSLGLAWALLVVGEMTGINLGLGAMITEAKVIAQTDLIVAGMIVIGLLGFATDRLLVGLVRLAARGRPLLRDDR</sequence>
<feature type="domain" description="ABC transmembrane type-1" evidence="9">
    <location>
        <begin position="122"/>
        <end position="302"/>
    </location>
</feature>
<dbReference type="CDD" id="cd06261">
    <property type="entry name" value="TM_PBP2"/>
    <property type="match status" value="1"/>
</dbReference>
<evidence type="ECO:0000256" key="1">
    <source>
        <dbReference type="ARBA" id="ARBA00004651"/>
    </source>
</evidence>
<feature type="transmembrane region" description="Helical" evidence="7">
    <location>
        <begin position="283"/>
        <end position="310"/>
    </location>
</feature>
<dbReference type="KEGG" id="ido:I598_2300"/>
<keyword evidence="4 7" id="KW-0812">Transmembrane</keyword>
<keyword evidence="6 7" id="KW-0472">Membrane</keyword>
<keyword evidence="3" id="KW-1003">Cell membrane</keyword>
<dbReference type="RefSeq" id="WP_083973210.1">
    <property type="nucleotide sequence ID" value="NZ_CP014209.1"/>
</dbReference>
<organism evidence="10 11">
    <name type="scientific">Isoptericola dokdonensis DS-3</name>
    <dbReference type="NCBI Taxonomy" id="1300344"/>
    <lineage>
        <taxon>Bacteria</taxon>
        <taxon>Bacillati</taxon>
        <taxon>Actinomycetota</taxon>
        <taxon>Actinomycetes</taxon>
        <taxon>Micrococcales</taxon>
        <taxon>Promicromonosporaceae</taxon>
        <taxon>Isoptericola</taxon>
    </lineage>
</organism>
<feature type="compositionally biased region" description="Low complexity" evidence="8">
    <location>
        <begin position="1"/>
        <end position="16"/>
    </location>
</feature>
<feature type="transmembrane region" description="Helical" evidence="7">
    <location>
        <begin position="163"/>
        <end position="182"/>
    </location>
</feature>
<dbReference type="InterPro" id="IPR000515">
    <property type="entry name" value="MetI-like"/>
</dbReference>
<evidence type="ECO:0000256" key="4">
    <source>
        <dbReference type="ARBA" id="ARBA00022692"/>
    </source>
</evidence>
<dbReference type="STRING" id="1300344.I598_2300"/>
<feature type="transmembrane region" description="Helical" evidence="7">
    <location>
        <begin position="188"/>
        <end position="207"/>
    </location>
</feature>
<comment type="subcellular location">
    <subcellularLocation>
        <location evidence="1 7">Cell membrane</location>
        <topology evidence="1 7">Multi-pass membrane protein</topology>
    </subcellularLocation>
</comment>
<dbReference type="FunFam" id="1.10.3720.10:FF:000003">
    <property type="entry name" value="Aliphatic sulfonate ABC transporter permease"/>
    <property type="match status" value="1"/>
</dbReference>
<dbReference type="Proteomes" id="UP000076794">
    <property type="component" value="Chromosome"/>
</dbReference>
<dbReference type="EMBL" id="CP014209">
    <property type="protein sequence ID" value="ANC31840.1"/>
    <property type="molecule type" value="Genomic_DNA"/>
</dbReference>
<keyword evidence="11" id="KW-1185">Reference proteome</keyword>
<evidence type="ECO:0000256" key="5">
    <source>
        <dbReference type="ARBA" id="ARBA00022989"/>
    </source>
</evidence>
<evidence type="ECO:0000313" key="11">
    <source>
        <dbReference type="Proteomes" id="UP000076794"/>
    </source>
</evidence>
<dbReference type="AlphaFoldDB" id="A0A161IMJ3"/>
<evidence type="ECO:0000256" key="7">
    <source>
        <dbReference type="RuleBase" id="RU363032"/>
    </source>
</evidence>
<comment type="similarity">
    <text evidence="7">Belongs to the binding-protein-dependent transport system permease family.</text>
</comment>
<dbReference type="OrthoDB" id="3173654at2"/>
<dbReference type="PROSITE" id="PS50928">
    <property type="entry name" value="ABC_TM1"/>
    <property type="match status" value="1"/>
</dbReference>
<proteinExistence type="inferred from homology"/>
<dbReference type="PANTHER" id="PTHR30151:SF0">
    <property type="entry name" value="ABC TRANSPORTER PERMEASE PROTEIN MJ0413-RELATED"/>
    <property type="match status" value="1"/>
</dbReference>
<keyword evidence="2 7" id="KW-0813">Transport</keyword>
<dbReference type="PANTHER" id="PTHR30151">
    <property type="entry name" value="ALKANE SULFONATE ABC TRANSPORTER-RELATED, MEMBRANE SUBUNIT"/>
    <property type="match status" value="1"/>
</dbReference>
<evidence type="ECO:0000256" key="3">
    <source>
        <dbReference type="ARBA" id="ARBA00022475"/>
    </source>
</evidence>
<evidence type="ECO:0000259" key="9">
    <source>
        <dbReference type="PROSITE" id="PS50928"/>
    </source>
</evidence>
<dbReference type="GO" id="GO:0042918">
    <property type="term" value="P:alkanesulfonate transmembrane transport"/>
    <property type="evidence" value="ECO:0007669"/>
    <property type="project" value="UniProtKB-ARBA"/>
</dbReference>
<feature type="transmembrane region" description="Helical" evidence="7">
    <location>
        <begin position="55"/>
        <end position="74"/>
    </location>
</feature>
<feature type="transmembrane region" description="Helical" evidence="7">
    <location>
        <begin position="129"/>
        <end position="151"/>
    </location>
</feature>
<dbReference type="Gene3D" id="1.10.3720.10">
    <property type="entry name" value="MetI-like"/>
    <property type="match status" value="1"/>
</dbReference>
<accession>A0A161IMJ3</accession>
<dbReference type="GO" id="GO:0005886">
    <property type="term" value="C:plasma membrane"/>
    <property type="evidence" value="ECO:0007669"/>
    <property type="project" value="UniProtKB-SubCell"/>
</dbReference>
<protein>
    <submittedName>
        <fullName evidence="10">Putative aliphatic sulfonates transport permease protein SsuC</fullName>
    </submittedName>
</protein>
<evidence type="ECO:0000256" key="8">
    <source>
        <dbReference type="SAM" id="MobiDB-lite"/>
    </source>
</evidence>